<comment type="caution">
    <text evidence="1">The sequence shown here is derived from an EMBL/GenBank/DDBJ whole genome shotgun (WGS) entry which is preliminary data.</text>
</comment>
<organism evidence="1 2">
    <name type="scientific">Leucobacter massiliensis</name>
    <dbReference type="NCBI Taxonomy" id="1686285"/>
    <lineage>
        <taxon>Bacteria</taxon>
        <taxon>Bacillati</taxon>
        <taxon>Actinomycetota</taxon>
        <taxon>Actinomycetes</taxon>
        <taxon>Micrococcales</taxon>
        <taxon>Microbacteriaceae</taxon>
        <taxon>Leucobacter</taxon>
    </lineage>
</organism>
<dbReference type="PANTHER" id="PTHR42941">
    <property type="entry name" value="SLL1037 PROTEIN"/>
    <property type="match status" value="1"/>
</dbReference>
<dbReference type="Pfam" id="PF16868">
    <property type="entry name" value="NMT1_3"/>
    <property type="match status" value="1"/>
</dbReference>
<dbReference type="EMBL" id="MWZD01000022">
    <property type="protein sequence ID" value="PRI10334.1"/>
    <property type="molecule type" value="Genomic_DNA"/>
</dbReference>
<dbReference type="NCBIfam" id="TIGR02122">
    <property type="entry name" value="TRAP_TAXI"/>
    <property type="match status" value="1"/>
</dbReference>
<dbReference type="PANTHER" id="PTHR42941:SF1">
    <property type="entry name" value="SLL1037 PROTEIN"/>
    <property type="match status" value="1"/>
</dbReference>
<protein>
    <recommendedName>
        <fullName evidence="3">TAXI family TRAP transporter solute-binding subunit</fullName>
    </recommendedName>
</protein>
<gene>
    <name evidence="1" type="ORF">B4915_12570</name>
</gene>
<dbReference type="SUPFAM" id="SSF53850">
    <property type="entry name" value="Periplasmic binding protein-like II"/>
    <property type="match status" value="1"/>
</dbReference>
<name>A0A2S9QL72_9MICO</name>
<dbReference type="AlphaFoldDB" id="A0A2S9QL72"/>
<sequence length="307" mass="32050">MLCGALALSACTAPSARLGPGEQRIAGGVTAGIYYGYGEHFAAELRGELGLDIAVDETHGSVDNLQRVGAGEALLGFAQGDTAADAVAGSGDFDEPQAIRAVARVYDEYVHVVVPADSPIRRVSELAGHRVSLGAPNSGVQVIASRVLEASEVPADAIENPALGLAASIQALRAGEIAGFFWVGGLPTPGLADLAAESPIRLLPIEAGTVERVNAGHAGVYRVSDFPVGVYGVEAPSATMTVPNLLVTRASAPEELVHDITRVLFERRTELASRIAAAEYLDRRQAIFTGPIALHPGAARYYREAHR</sequence>
<reference evidence="1 2" key="1">
    <citation type="journal article" date="2017" name="New Microbes New Infect">
        <title>Genome sequence of 'Leucobacter massiliensis' sp. nov. isolated from human pharynx after travel to the 2014 Hajj.</title>
        <authorList>
            <person name="Leangapichart T."/>
            <person name="Gautret P."/>
            <person name="Nguyen T.T."/>
            <person name="Armstrong N."/>
            <person name="Rolain J.M."/>
        </authorList>
    </citation>
    <scope>NUCLEOTIDE SEQUENCE [LARGE SCALE GENOMIC DNA]</scope>
    <source>
        <strain evidence="1 2">122RC15</strain>
    </source>
</reference>
<dbReference type="OrthoDB" id="5582316at2"/>
<evidence type="ECO:0000313" key="2">
    <source>
        <dbReference type="Proteomes" id="UP000238650"/>
    </source>
</evidence>
<dbReference type="Proteomes" id="UP000238650">
    <property type="component" value="Unassembled WGS sequence"/>
</dbReference>
<proteinExistence type="predicted"/>
<evidence type="ECO:0008006" key="3">
    <source>
        <dbReference type="Google" id="ProtNLM"/>
    </source>
</evidence>
<dbReference type="InterPro" id="IPR011852">
    <property type="entry name" value="TRAP_TAXI"/>
</dbReference>
<keyword evidence="2" id="KW-1185">Reference proteome</keyword>
<evidence type="ECO:0000313" key="1">
    <source>
        <dbReference type="EMBL" id="PRI10334.1"/>
    </source>
</evidence>
<dbReference type="Gene3D" id="3.40.190.10">
    <property type="entry name" value="Periplasmic binding protein-like II"/>
    <property type="match status" value="2"/>
</dbReference>
<accession>A0A2S9QL72</accession>